<dbReference type="EMBL" id="FQUF01000019">
    <property type="protein sequence ID" value="SHE89611.1"/>
    <property type="molecule type" value="Genomic_DNA"/>
</dbReference>
<dbReference type="Gene3D" id="2.40.128.690">
    <property type="entry name" value="YycH protein, domain 3-like"/>
    <property type="match status" value="1"/>
</dbReference>
<keyword evidence="2" id="KW-0472">Membrane</keyword>
<evidence type="ECO:0000256" key="1">
    <source>
        <dbReference type="SAM" id="MobiDB-lite"/>
    </source>
</evidence>
<dbReference type="Proteomes" id="UP000184128">
    <property type="component" value="Unassembled WGS sequence"/>
</dbReference>
<keyword evidence="5" id="KW-1185">Reference proteome</keyword>
<organism evidence="4 5">
    <name type="scientific">Atopostipes suicloacalis DSM 15692</name>
    <dbReference type="NCBI Taxonomy" id="1121025"/>
    <lineage>
        <taxon>Bacteria</taxon>
        <taxon>Bacillati</taxon>
        <taxon>Bacillota</taxon>
        <taxon>Bacilli</taxon>
        <taxon>Lactobacillales</taxon>
        <taxon>Carnobacteriaceae</taxon>
        <taxon>Atopostipes</taxon>
    </lineage>
</organism>
<dbReference type="STRING" id="1121025.SAMN02745249_01386"/>
<feature type="compositionally biased region" description="Basic and acidic residues" evidence="1">
    <location>
        <begin position="284"/>
        <end position="295"/>
    </location>
</feature>
<evidence type="ECO:0000256" key="2">
    <source>
        <dbReference type="SAM" id="Phobius"/>
    </source>
</evidence>
<dbReference type="RefSeq" id="WP_073298134.1">
    <property type="nucleotide sequence ID" value="NZ_FQUF01000019.1"/>
</dbReference>
<sequence>MDFKKIARIFILTFALLNIYLLISIFGRQDIQYTSSEPTTNDNITNMEELDIELPDLEGMAMQEEEIFPLQINTHHLLADEVKKNDQLTGSLNKDETIYYESFPSNPIKLEGNPIEGFTDEDYDLLKEFVLSDRVMFGSEYHFAGYDEEGKRFMFNQLVDDIPIADGTSEISLYVNETGEIYSYEQTYAGPATRQGNALELIEAMRAIEVLFLNNEIRQDSVVHKPSLSYRRALHLEDLSMYSPVWIVEVDLSSERNTFRVDAVSGTIIKQPSASSDSSDEEEDRNKEETNADERNTEEEIPNKE</sequence>
<evidence type="ECO:0000313" key="5">
    <source>
        <dbReference type="Proteomes" id="UP000184128"/>
    </source>
</evidence>
<proteinExistence type="predicted"/>
<gene>
    <name evidence="4" type="ORF">SAMN02745249_01386</name>
</gene>
<keyword evidence="2" id="KW-0812">Transmembrane</keyword>
<name>A0A1M4X865_9LACT</name>
<dbReference type="Pfam" id="PF09648">
    <property type="entry name" value="YycI"/>
    <property type="match status" value="1"/>
</dbReference>
<feature type="transmembrane region" description="Helical" evidence="2">
    <location>
        <begin position="6"/>
        <end position="26"/>
    </location>
</feature>
<feature type="domain" description="Regulatory protein YycH-like" evidence="3">
    <location>
        <begin position="73"/>
        <end position="264"/>
    </location>
</feature>
<keyword evidence="2" id="KW-1133">Transmembrane helix</keyword>
<evidence type="ECO:0000313" key="4">
    <source>
        <dbReference type="EMBL" id="SHE89611.1"/>
    </source>
</evidence>
<dbReference type="AlphaFoldDB" id="A0A1M4X865"/>
<dbReference type="InterPro" id="IPR018604">
    <property type="entry name" value="YycI-like"/>
</dbReference>
<protein>
    <submittedName>
        <fullName evidence="4">Two-component signal transduction system YycFG, regulatory protein YycI</fullName>
    </submittedName>
</protein>
<feature type="compositionally biased region" description="Acidic residues" evidence="1">
    <location>
        <begin position="296"/>
        <end position="305"/>
    </location>
</feature>
<feature type="region of interest" description="Disordered" evidence="1">
    <location>
        <begin position="269"/>
        <end position="305"/>
    </location>
</feature>
<dbReference type="GO" id="GO:0016020">
    <property type="term" value="C:membrane"/>
    <property type="evidence" value="ECO:0007669"/>
    <property type="project" value="InterPro"/>
</dbReference>
<evidence type="ECO:0000259" key="3">
    <source>
        <dbReference type="Pfam" id="PF09648"/>
    </source>
</evidence>
<reference evidence="4 5" key="1">
    <citation type="submission" date="2016-11" db="EMBL/GenBank/DDBJ databases">
        <authorList>
            <person name="Jaros S."/>
            <person name="Januszkiewicz K."/>
            <person name="Wedrychowicz H."/>
        </authorList>
    </citation>
    <scope>NUCLEOTIDE SEQUENCE [LARGE SCALE GENOMIC DNA]</scope>
    <source>
        <strain evidence="4 5">DSM 15692</strain>
    </source>
</reference>
<accession>A0A1M4X865</accession>
<dbReference type="OrthoDB" id="2135943at2"/>